<dbReference type="Proteomes" id="UP000823638">
    <property type="component" value="Unassembled WGS sequence"/>
</dbReference>
<reference evidence="2" key="2">
    <citation type="journal article" date="2021" name="PeerJ">
        <title>Extensive microbial diversity within the chicken gut microbiome revealed by metagenomics and culture.</title>
        <authorList>
            <person name="Gilroy R."/>
            <person name="Ravi A."/>
            <person name="Getino M."/>
            <person name="Pursley I."/>
            <person name="Horton D.L."/>
            <person name="Alikhan N.F."/>
            <person name="Baker D."/>
            <person name="Gharbi K."/>
            <person name="Hall N."/>
            <person name="Watson M."/>
            <person name="Adriaenssens E.M."/>
            <person name="Foster-Nyarko E."/>
            <person name="Jarju S."/>
            <person name="Secka A."/>
            <person name="Antonio M."/>
            <person name="Oren A."/>
            <person name="Chaudhuri R.R."/>
            <person name="La Ragione R."/>
            <person name="Hildebrand F."/>
            <person name="Pallen M.J."/>
        </authorList>
    </citation>
    <scope>NUCLEOTIDE SEQUENCE</scope>
    <source>
        <strain evidence="2">10532</strain>
    </source>
</reference>
<dbReference type="InterPro" id="IPR016152">
    <property type="entry name" value="PTrfase/Anion_transptr"/>
</dbReference>
<keyword evidence="2" id="KW-0762">Sugar transport</keyword>
<dbReference type="InterPro" id="IPR051541">
    <property type="entry name" value="PTS_SugarTrans_NitroReg"/>
</dbReference>
<dbReference type="PANTHER" id="PTHR47738">
    <property type="entry name" value="PTS SYSTEM FRUCTOSE-LIKE EIIA COMPONENT-RELATED"/>
    <property type="match status" value="1"/>
</dbReference>
<evidence type="ECO:0000313" key="3">
    <source>
        <dbReference type="Proteomes" id="UP000823638"/>
    </source>
</evidence>
<accession>A0A9D9N286</accession>
<protein>
    <submittedName>
        <fullName evidence="2">PTS sugar transporter subunit IIA</fullName>
    </submittedName>
</protein>
<dbReference type="InterPro" id="IPR002178">
    <property type="entry name" value="PTS_EIIA_type-2_dom"/>
</dbReference>
<dbReference type="PROSITE" id="PS51094">
    <property type="entry name" value="PTS_EIIA_TYPE_2"/>
    <property type="match status" value="1"/>
</dbReference>
<sequence>MTIEEKKLSDIIEKIERGGVFYHIRGTKITEILKNIAFTINLPDSLSPETLAASMIEREEVMTTAIGDGISLPHPRNTLISDVKDERIAVCYLEEPVPLDAPDAKFVYVMFVVLSSSLGNHLQILSQLTYLFQQKEIQDVLKDKPDMESLVSAIRKVK</sequence>
<name>A0A9D9N286_9SPIR</name>
<dbReference type="Pfam" id="PF00359">
    <property type="entry name" value="PTS_EIIA_2"/>
    <property type="match status" value="1"/>
</dbReference>
<evidence type="ECO:0000259" key="1">
    <source>
        <dbReference type="PROSITE" id="PS51094"/>
    </source>
</evidence>
<dbReference type="EMBL" id="JADIMM010000078">
    <property type="protein sequence ID" value="MBO8457771.1"/>
    <property type="molecule type" value="Genomic_DNA"/>
</dbReference>
<dbReference type="SUPFAM" id="SSF55804">
    <property type="entry name" value="Phoshotransferase/anion transport protein"/>
    <property type="match status" value="1"/>
</dbReference>
<dbReference type="Gene3D" id="3.40.930.10">
    <property type="entry name" value="Mannitol-specific EII, Chain A"/>
    <property type="match status" value="1"/>
</dbReference>
<dbReference type="AlphaFoldDB" id="A0A9D9N286"/>
<comment type="caution">
    <text evidence="2">The sequence shown here is derived from an EMBL/GenBank/DDBJ whole genome shotgun (WGS) entry which is preliminary data.</text>
</comment>
<organism evidence="2 3">
    <name type="scientific">Candidatus Gallitreponema excrementavium</name>
    <dbReference type="NCBI Taxonomy" id="2840840"/>
    <lineage>
        <taxon>Bacteria</taxon>
        <taxon>Pseudomonadati</taxon>
        <taxon>Spirochaetota</taxon>
        <taxon>Spirochaetia</taxon>
        <taxon>Spirochaetales</taxon>
        <taxon>Candidatus Gallitreponema</taxon>
    </lineage>
</organism>
<keyword evidence="2" id="KW-0813">Transport</keyword>
<gene>
    <name evidence="2" type="ORF">IAA81_06040</name>
</gene>
<dbReference type="PANTHER" id="PTHR47738:SF1">
    <property type="entry name" value="NITROGEN REGULATORY PROTEIN"/>
    <property type="match status" value="1"/>
</dbReference>
<evidence type="ECO:0000313" key="2">
    <source>
        <dbReference type="EMBL" id="MBO8457771.1"/>
    </source>
</evidence>
<reference evidence="2" key="1">
    <citation type="submission" date="2020-10" db="EMBL/GenBank/DDBJ databases">
        <authorList>
            <person name="Gilroy R."/>
        </authorList>
    </citation>
    <scope>NUCLEOTIDE SEQUENCE</scope>
    <source>
        <strain evidence="2">10532</strain>
    </source>
</reference>
<feature type="domain" description="PTS EIIA type-2" evidence="1">
    <location>
        <begin position="13"/>
        <end position="157"/>
    </location>
</feature>
<dbReference type="GO" id="GO:0030295">
    <property type="term" value="F:protein kinase activator activity"/>
    <property type="evidence" value="ECO:0007669"/>
    <property type="project" value="TreeGrafter"/>
</dbReference>
<proteinExistence type="predicted"/>